<organism evidence="2 3">
    <name type="scientific">Neurospora intermedia</name>
    <dbReference type="NCBI Taxonomy" id="5142"/>
    <lineage>
        <taxon>Eukaryota</taxon>
        <taxon>Fungi</taxon>
        <taxon>Dikarya</taxon>
        <taxon>Ascomycota</taxon>
        <taxon>Pezizomycotina</taxon>
        <taxon>Sordariomycetes</taxon>
        <taxon>Sordariomycetidae</taxon>
        <taxon>Sordariales</taxon>
        <taxon>Sordariaceae</taxon>
        <taxon>Neurospora</taxon>
    </lineage>
</organism>
<evidence type="ECO:0000256" key="1">
    <source>
        <dbReference type="SAM" id="Phobius"/>
    </source>
</evidence>
<comment type="caution">
    <text evidence="2">The sequence shown here is derived from an EMBL/GenBank/DDBJ whole genome shotgun (WGS) entry which is preliminary data.</text>
</comment>
<dbReference type="Proteomes" id="UP001451303">
    <property type="component" value="Unassembled WGS sequence"/>
</dbReference>
<reference evidence="2 3" key="1">
    <citation type="submission" date="2023-09" db="EMBL/GenBank/DDBJ databases">
        <title>Multi-omics analysis of a traditional fermented food reveals byproduct-associated fungal strains for waste-to-food upcycling.</title>
        <authorList>
            <consortium name="Lawrence Berkeley National Laboratory"/>
            <person name="Rekdal V.M."/>
            <person name="Villalobos-Escobedo J.M."/>
            <person name="Rodriguez-Valeron N."/>
            <person name="Garcia M.O."/>
            <person name="Vasquez D.P."/>
            <person name="Damayanti I."/>
            <person name="Sorensen P.M."/>
            <person name="Baidoo E.E."/>
            <person name="De Carvalho A.C."/>
            <person name="Riley R."/>
            <person name="Lipzen A."/>
            <person name="He G."/>
            <person name="Yan M."/>
            <person name="Haridas S."/>
            <person name="Daum C."/>
            <person name="Yoshinaga Y."/>
            <person name="Ng V."/>
            <person name="Grigoriev I.V."/>
            <person name="Munk R."/>
            <person name="Nuraida L."/>
            <person name="Wijaya C.H."/>
            <person name="Morales P.-C."/>
            <person name="Keasling J.D."/>
        </authorList>
    </citation>
    <scope>NUCLEOTIDE SEQUENCE [LARGE SCALE GENOMIC DNA]</scope>
    <source>
        <strain evidence="2 3">FGSC 2613</strain>
    </source>
</reference>
<protein>
    <submittedName>
        <fullName evidence="2">Uncharacterized protein</fullName>
    </submittedName>
</protein>
<name>A0ABR3D482_NEUIN</name>
<feature type="transmembrane region" description="Helical" evidence="1">
    <location>
        <begin position="71"/>
        <end position="90"/>
    </location>
</feature>
<sequence>MYVEAAVSDADGPTGSRITFGPLPPFLRLLGLALLESCHWSFFFFFFFFLRVFRWGEKGVKTEARSPSFSLPTLTLLGISLCGFFQPAFFCGGIGCITIDETITHSGSIESHLILHFISYNPISKLRSPVPTHLVSNPSGPAPTAFSTPLFRSGPDYTSGLPPTLHTST</sequence>
<keyword evidence="3" id="KW-1185">Reference proteome</keyword>
<keyword evidence="1" id="KW-0472">Membrane</keyword>
<accession>A0ABR3D482</accession>
<evidence type="ECO:0000313" key="2">
    <source>
        <dbReference type="EMBL" id="KAL0467501.1"/>
    </source>
</evidence>
<gene>
    <name evidence="2" type="ORF">QR685DRAFT_361167</name>
</gene>
<feature type="transmembrane region" description="Helical" evidence="1">
    <location>
        <begin position="26"/>
        <end position="50"/>
    </location>
</feature>
<keyword evidence="1" id="KW-0812">Transmembrane</keyword>
<dbReference type="EMBL" id="JAVLET010000009">
    <property type="protein sequence ID" value="KAL0467501.1"/>
    <property type="molecule type" value="Genomic_DNA"/>
</dbReference>
<evidence type="ECO:0000313" key="3">
    <source>
        <dbReference type="Proteomes" id="UP001451303"/>
    </source>
</evidence>
<keyword evidence="1" id="KW-1133">Transmembrane helix</keyword>
<proteinExistence type="predicted"/>